<dbReference type="EMBL" id="JASBWU010000026">
    <property type="protein sequence ID" value="KAJ9112232.1"/>
    <property type="molecule type" value="Genomic_DNA"/>
</dbReference>
<accession>A0ACC2WP00</accession>
<organism evidence="1 2">
    <name type="scientific">Naganishia vaughanmartiniae</name>
    <dbReference type="NCBI Taxonomy" id="1424756"/>
    <lineage>
        <taxon>Eukaryota</taxon>
        <taxon>Fungi</taxon>
        <taxon>Dikarya</taxon>
        <taxon>Basidiomycota</taxon>
        <taxon>Agaricomycotina</taxon>
        <taxon>Tremellomycetes</taxon>
        <taxon>Filobasidiales</taxon>
        <taxon>Filobasidiaceae</taxon>
        <taxon>Naganishia</taxon>
    </lineage>
</organism>
<evidence type="ECO:0000313" key="1">
    <source>
        <dbReference type="EMBL" id="KAJ9112232.1"/>
    </source>
</evidence>
<name>A0ACC2WP00_9TREE</name>
<dbReference type="Proteomes" id="UP001243375">
    <property type="component" value="Unassembled WGS sequence"/>
</dbReference>
<protein>
    <submittedName>
        <fullName evidence="1">Uncharacterized protein</fullName>
    </submittedName>
</protein>
<reference evidence="1" key="1">
    <citation type="submission" date="2023-04" db="EMBL/GenBank/DDBJ databases">
        <title>Draft Genome sequencing of Naganishia species isolated from polar environments using Oxford Nanopore Technology.</title>
        <authorList>
            <person name="Leo P."/>
            <person name="Venkateswaran K."/>
        </authorList>
    </citation>
    <scope>NUCLEOTIDE SEQUENCE</scope>
    <source>
        <strain evidence="1">MNA-CCFEE 5425</strain>
    </source>
</reference>
<evidence type="ECO:0000313" key="2">
    <source>
        <dbReference type="Proteomes" id="UP001243375"/>
    </source>
</evidence>
<sequence length="266" mass="29714">MKFSITALTAFTGLLLAQSALGAAIPACDNDCGEDATEAPVPSFEDSFEDPVPTNYPTDGNGNEPCDTCEQEPPVTTTPEDDDCSDSTLYQIHPAGDHTLCVTVQVDYTNVVNTSSLVHLEPCDRRMLGQNWNLQTVKGDVNDNSLYGPTFMRLEDSEWCLDSRWSLPVDGYHPHLYKCSEDPINPWLQQDWYIGDNNQLQIRDPDSGKKTCLDVEYGDMDARVLQMWECDLNGANTHQAWTITESPMTLSEDPERPPNHAHVDRN</sequence>
<comment type="caution">
    <text evidence="1">The sequence shown here is derived from an EMBL/GenBank/DDBJ whole genome shotgun (WGS) entry which is preliminary data.</text>
</comment>
<proteinExistence type="predicted"/>
<keyword evidence="2" id="KW-1185">Reference proteome</keyword>
<gene>
    <name evidence="1" type="ORF">QFC22_006316</name>
</gene>